<name>A0A6J5MD05_9CAUD</name>
<dbReference type="SUPFAM" id="SSF53448">
    <property type="entry name" value="Nucleotide-diphospho-sugar transferases"/>
    <property type="match status" value="1"/>
</dbReference>
<dbReference type="GO" id="GO:0008757">
    <property type="term" value="F:S-adenosylmethionine-dependent methyltransferase activity"/>
    <property type="evidence" value="ECO:0007669"/>
    <property type="project" value="InterPro"/>
</dbReference>
<protein>
    <submittedName>
        <fullName evidence="3">Glycosyltransferase 2-like</fullName>
    </submittedName>
</protein>
<feature type="domain" description="Methyltransferase type 11" evidence="2">
    <location>
        <begin position="287"/>
        <end position="333"/>
    </location>
</feature>
<gene>
    <name evidence="3" type="ORF">UFOVP447_52</name>
</gene>
<feature type="domain" description="Glycosyltransferase 2-like" evidence="1">
    <location>
        <begin position="12"/>
        <end position="116"/>
    </location>
</feature>
<evidence type="ECO:0000313" key="3">
    <source>
        <dbReference type="EMBL" id="CAB4142910.1"/>
    </source>
</evidence>
<sequence>MKFSIITPEHDPANIPFLNELFEGITQQTYTNWEWILYLNGKCQFEHIPDHIKNHPKVQLYRQEEDNKNIGFIKNRAFNLGEGDVLVEVDHDDQITSDCLEELVKAFEDPEVGFAYSDTAVLHMTDQFIPFNPAYGWTYKTFDWKGKELISMNSFKPSSHSVGYIWYAPDHVRAWRTSVYKELGGHNVELSICDDQELMLRTYLHTRMHHIDKVLYIYRITGENTWLERNEAIQLKTVELFNQYAQRLAERDADLRGLLKVDIGGGLNPYPGYVTVDTRETADHVYDLNDGIPLPDNSVGVLNASHILEHLHDKTKIMGEIHRVLAHGGWAFIEIPSTDGRGAFQDPTHVSYWNENSFLYYTDKYLADFIDNDTIRFQEYRKETYFPNEWMQRMGVLVTTAWLVAVKDDNVRLPHLLKI</sequence>
<accession>A0A6J5MD05</accession>
<keyword evidence="3" id="KW-0808">Transferase</keyword>
<evidence type="ECO:0000259" key="1">
    <source>
        <dbReference type="Pfam" id="PF00535"/>
    </source>
</evidence>
<dbReference type="Pfam" id="PF08241">
    <property type="entry name" value="Methyltransf_11"/>
    <property type="match status" value="1"/>
</dbReference>
<dbReference type="InterPro" id="IPR001173">
    <property type="entry name" value="Glyco_trans_2-like"/>
</dbReference>
<dbReference type="InterPro" id="IPR013216">
    <property type="entry name" value="Methyltransf_11"/>
</dbReference>
<dbReference type="Gene3D" id="3.40.50.150">
    <property type="entry name" value="Vaccinia Virus protein VP39"/>
    <property type="match status" value="1"/>
</dbReference>
<dbReference type="Pfam" id="PF00535">
    <property type="entry name" value="Glycos_transf_2"/>
    <property type="match status" value="1"/>
</dbReference>
<proteinExistence type="predicted"/>
<evidence type="ECO:0000259" key="2">
    <source>
        <dbReference type="Pfam" id="PF08241"/>
    </source>
</evidence>
<reference evidence="3" key="1">
    <citation type="submission" date="2020-04" db="EMBL/GenBank/DDBJ databases">
        <authorList>
            <person name="Chiriac C."/>
            <person name="Salcher M."/>
            <person name="Ghai R."/>
            <person name="Kavagutti S V."/>
        </authorList>
    </citation>
    <scope>NUCLEOTIDE SEQUENCE</scope>
</reference>
<dbReference type="Gene3D" id="3.90.550.10">
    <property type="entry name" value="Spore Coat Polysaccharide Biosynthesis Protein SpsA, Chain A"/>
    <property type="match status" value="1"/>
</dbReference>
<dbReference type="SUPFAM" id="SSF53335">
    <property type="entry name" value="S-adenosyl-L-methionine-dependent methyltransferases"/>
    <property type="match status" value="1"/>
</dbReference>
<dbReference type="InterPro" id="IPR029044">
    <property type="entry name" value="Nucleotide-diphossugar_trans"/>
</dbReference>
<organism evidence="3">
    <name type="scientific">uncultured Caudovirales phage</name>
    <dbReference type="NCBI Taxonomy" id="2100421"/>
    <lineage>
        <taxon>Viruses</taxon>
        <taxon>Duplodnaviria</taxon>
        <taxon>Heunggongvirae</taxon>
        <taxon>Uroviricota</taxon>
        <taxon>Caudoviricetes</taxon>
        <taxon>Peduoviridae</taxon>
        <taxon>Maltschvirus</taxon>
        <taxon>Maltschvirus maltsch</taxon>
    </lineage>
</organism>
<dbReference type="EMBL" id="LR796423">
    <property type="protein sequence ID" value="CAB4142910.1"/>
    <property type="molecule type" value="Genomic_DNA"/>
</dbReference>
<dbReference type="InterPro" id="IPR029063">
    <property type="entry name" value="SAM-dependent_MTases_sf"/>
</dbReference>